<evidence type="ECO:0000256" key="6">
    <source>
        <dbReference type="ARBA" id="ARBA00023251"/>
    </source>
</evidence>
<dbReference type="PANTHER" id="PTHR42711">
    <property type="entry name" value="ABC TRANSPORTER ATP-BINDING PROTEIN"/>
    <property type="match status" value="1"/>
</dbReference>
<dbReference type="RefSeq" id="WP_032110002.1">
    <property type="nucleotide sequence ID" value="NZ_JANSKA010000007.1"/>
</dbReference>
<dbReference type="Gene3D" id="3.40.50.300">
    <property type="entry name" value="P-loop containing nucleotide triphosphate hydrolases"/>
    <property type="match status" value="1"/>
</dbReference>
<evidence type="ECO:0000256" key="3">
    <source>
        <dbReference type="ARBA" id="ARBA00022448"/>
    </source>
</evidence>
<dbReference type="InterPro" id="IPR003593">
    <property type="entry name" value="AAA+_ATPase"/>
</dbReference>
<evidence type="ECO:0000256" key="5">
    <source>
        <dbReference type="ARBA" id="ARBA00022840"/>
    </source>
</evidence>
<accession>A0ABT1ZAF5</accession>
<evidence type="ECO:0000256" key="1">
    <source>
        <dbReference type="ARBA" id="ARBA00004202"/>
    </source>
</evidence>
<dbReference type="EMBL" id="JANSKA010000007">
    <property type="protein sequence ID" value="MCR9037199.1"/>
    <property type="molecule type" value="Genomic_DNA"/>
</dbReference>
<evidence type="ECO:0000256" key="2">
    <source>
        <dbReference type="ARBA" id="ARBA00005417"/>
    </source>
</evidence>
<dbReference type="GO" id="GO:0005524">
    <property type="term" value="F:ATP binding"/>
    <property type="evidence" value="ECO:0007669"/>
    <property type="project" value="UniProtKB-KW"/>
</dbReference>
<dbReference type="Proteomes" id="UP001204320">
    <property type="component" value="Unassembled WGS sequence"/>
</dbReference>
<comment type="caution">
    <text evidence="8">The sequence shown here is derived from an EMBL/GenBank/DDBJ whole genome shotgun (WGS) entry which is preliminary data.</text>
</comment>
<comment type="similarity">
    <text evidence="2">Belongs to the ABC transporter superfamily.</text>
</comment>
<dbReference type="PROSITE" id="PS50893">
    <property type="entry name" value="ABC_TRANSPORTER_2"/>
    <property type="match status" value="1"/>
</dbReference>
<evidence type="ECO:0000313" key="8">
    <source>
        <dbReference type="EMBL" id="MCR9037199.1"/>
    </source>
</evidence>
<keyword evidence="9" id="KW-1185">Reference proteome</keyword>
<feature type="domain" description="ABC transporter" evidence="7">
    <location>
        <begin position="5"/>
        <end position="230"/>
    </location>
</feature>
<keyword evidence="3" id="KW-0813">Transport</keyword>
<evidence type="ECO:0000313" key="9">
    <source>
        <dbReference type="Proteomes" id="UP001204320"/>
    </source>
</evidence>
<evidence type="ECO:0000259" key="7">
    <source>
        <dbReference type="PROSITE" id="PS50893"/>
    </source>
</evidence>
<gene>
    <name evidence="8" type="ORF">NVS32_09590</name>
</gene>
<dbReference type="CDD" id="cd03230">
    <property type="entry name" value="ABC_DR_subfamily_A"/>
    <property type="match status" value="1"/>
</dbReference>
<sequence>MASAIEVRNLRKVFDGTPALDGVSLTVPAGAVFGLVGPNGCGKSTLVSHLCGVMRPTSGDVFVLGEKVFENPSVKARIACVPSEPYFIGSESADGMADFYRAVFPGFDLARYFELEKHFEIDHTKPLRKLSRGMRAQAAIWLALSIRADVLLLDEPMDGIDPLARRRMWRLVLDDVAERGLTVLVTSHNLRELEGVCDHLGIMDKGTMREEVDLSQPSEGVAKVQVVLPEGAVLPAGLSVIQQSNEGRVLTLLVRGSAGEVRETLAALHPSYLEVLPLSLEERFICELGGDDDGIM</sequence>
<name>A0ABT1ZAF5_9ACTN</name>
<reference evidence="8 9" key="1">
    <citation type="submission" date="2022-08" db="EMBL/GenBank/DDBJ databases">
        <title>Tractidigestivibacter montrealensis type strain KD21.</title>
        <authorList>
            <person name="Diop K."/>
            <person name="Richard C."/>
            <person name="Routy B."/>
        </authorList>
    </citation>
    <scope>NUCLEOTIDE SEQUENCE [LARGE SCALE GENOMIC DNA]</scope>
    <source>
        <strain evidence="8 9">KD21</strain>
    </source>
</reference>
<proteinExistence type="inferred from homology"/>
<evidence type="ECO:0000256" key="4">
    <source>
        <dbReference type="ARBA" id="ARBA00022741"/>
    </source>
</evidence>
<comment type="subcellular location">
    <subcellularLocation>
        <location evidence="1">Cell membrane</location>
        <topology evidence="1">Peripheral membrane protein</topology>
    </subcellularLocation>
</comment>
<dbReference type="SMART" id="SM00382">
    <property type="entry name" value="AAA"/>
    <property type="match status" value="1"/>
</dbReference>
<dbReference type="SUPFAM" id="SSF52540">
    <property type="entry name" value="P-loop containing nucleoside triphosphate hydrolases"/>
    <property type="match status" value="1"/>
</dbReference>
<keyword evidence="4" id="KW-0547">Nucleotide-binding</keyword>
<dbReference type="PANTHER" id="PTHR42711:SF5">
    <property type="entry name" value="ABC TRANSPORTER ATP-BINDING PROTEIN NATA"/>
    <property type="match status" value="1"/>
</dbReference>
<dbReference type="InterPro" id="IPR003439">
    <property type="entry name" value="ABC_transporter-like_ATP-bd"/>
</dbReference>
<dbReference type="Pfam" id="PF00005">
    <property type="entry name" value="ABC_tran"/>
    <property type="match status" value="1"/>
</dbReference>
<dbReference type="InterPro" id="IPR050763">
    <property type="entry name" value="ABC_transporter_ATP-binding"/>
</dbReference>
<protein>
    <submittedName>
        <fullName evidence="8">ABC transporter ATP-binding protein</fullName>
    </submittedName>
</protein>
<organism evidence="8 9">
    <name type="scientific">Tractidigestivibacter montrealensis</name>
    <dbReference type="NCBI Taxonomy" id="2972466"/>
    <lineage>
        <taxon>Bacteria</taxon>
        <taxon>Bacillati</taxon>
        <taxon>Actinomycetota</taxon>
        <taxon>Coriobacteriia</taxon>
        <taxon>Coriobacteriales</taxon>
        <taxon>Atopobiaceae</taxon>
        <taxon>Tractidigestivibacter</taxon>
    </lineage>
</organism>
<keyword evidence="5 8" id="KW-0067">ATP-binding</keyword>
<keyword evidence="6" id="KW-0046">Antibiotic resistance</keyword>
<dbReference type="InterPro" id="IPR027417">
    <property type="entry name" value="P-loop_NTPase"/>
</dbReference>